<protein>
    <submittedName>
        <fullName evidence="3">Uncharacterized protein</fullName>
    </submittedName>
</protein>
<feature type="region of interest" description="Disordered" evidence="2">
    <location>
        <begin position="1"/>
        <end position="65"/>
    </location>
</feature>
<keyword evidence="4" id="KW-1185">Reference proteome</keyword>
<reference evidence="3 4" key="1">
    <citation type="journal article" date="2024" name="Science">
        <title>Giant polyketide synthase enzymes in the biosynthesis of giant marine polyether toxins.</title>
        <authorList>
            <person name="Fallon T.R."/>
            <person name="Shende V.V."/>
            <person name="Wierzbicki I.H."/>
            <person name="Pendleton A.L."/>
            <person name="Watervoot N.F."/>
            <person name="Auber R.P."/>
            <person name="Gonzalez D.J."/>
            <person name="Wisecaver J.H."/>
            <person name="Moore B.S."/>
        </authorList>
    </citation>
    <scope>NUCLEOTIDE SEQUENCE [LARGE SCALE GENOMIC DNA]</scope>
    <source>
        <strain evidence="3 4">12B1</strain>
    </source>
</reference>
<dbReference type="Proteomes" id="UP001515480">
    <property type="component" value="Unassembled WGS sequence"/>
</dbReference>
<feature type="region of interest" description="Disordered" evidence="2">
    <location>
        <begin position="492"/>
        <end position="517"/>
    </location>
</feature>
<feature type="region of interest" description="Disordered" evidence="2">
    <location>
        <begin position="1026"/>
        <end position="1069"/>
    </location>
</feature>
<dbReference type="EMBL" id="JBGBPQ010000006">
    <property type="protein sequence ID" value="KAL1523079.1"/>
    <property type="molecule type" value="Genomic_DNA"/>
</dbReference>
<feature type="coiled-coil region" evidence="1">
    <location>
        <begin position="1113"/>
        <end position="1157"/>
    </location>
</feature>
<evidence type="ECO:0000256" key="1">
    <source>
        <dbReference type="SAM" id="Coils"/>
    </source>
</evidence>
<organism evidence="3 4">
    <name type="scientific">Prymnesium parvum</name>
    <name type="common">Toxic golden alga</name>
    <dbReference type="NCBI Taxonomy" id="97485"/>
    <lineage>
        <taxon>Eukaryota</taxon>
        <taxon>Haptista</taxon>
        <taxon>Haptophyta</taxon>
        <taxon>Prymnesiophyceae</taxon>
        <taxon>Prymnesiales</taxon>
        <taxon>Prymnesiaceae</taxon>
        <taxon>Prymnesium</taxon>
    </lineage>
</organism>
<evidence type="ECO:0000313" key="4">
    <source>
        <dbReference type="Proteomes" id="UP001515480"/>
    </source>
</evidence>
<feature type="coiled-coil region" evidence="1">
    <location>
        <begin position="222"/>
        <end position="277"/>
    </location>
</feature>
<feature type="region of interest" description="Disordered" evidence="2">
    <location>
        <begin position="688"/>
        <end position="717"/>
    </location>
</feature>
<name>A0AB34JMC1_PRYPA</name>
<feature type="compositionally biased region" description="Low complexity" evidence="2">
    <location>
        <begin position="1026"/>
        <end position="1035"/>
    </location>
</feature>
<feature type="coiled-coil region" evidence="1">
    <location>
        <begin position="604"/>
        <end position="638"/>
    </location>
</feature>
<proteinExistence type="predicted"/>
<keyword evidence="1" id="KW-0175">Coiled coil</keyword>
<accession>A0AB34JMC1</accession>
<feature type="region of interest" description="Disordered" evidence="2">
    <location>
        <begin position="1269"/>
        <end position="1292"/>
    </location>
</feature>
<feature type="coiled-coil region" evidence="1">
    <location>
        <begin position="743"/>
        <end position="893"/>
    </location>
</feature>
<evidence type="ECO:0000256" key="2">
    <source>
        <dbReference type="SAM" id="MobiDB-lite"/>
    </source>
</evidence>
<comment type="caution">
    <text evidence="3">The sequence shown here is derived from an EMBL/GenBank/DDBJ whole genome shotgun (WGS) entry which is preliminary data.</text>
</comment>
<feature type="region of interest" description="Disordered" evidence="2">
    <location>
        <begin position="1444"/>
        <end position="1507"/>
    </location>
</feature>
<feature type="compositionally biased region" description="Basic and acidic residues" evidence="2">
    <location>
        <begin position="1481"/>
        <end position="1491"/>
    </location>
</feature>
<feature type="compositionally biased region" description="Gly residues" evidence="2">
    <location>
        <begin position="53"/>
        <end position="62"/>
    </location>
</feature>
<feature type="coiled-coil region" evidence="1">
    <location>
        <begin position="961"/>
        <end position="995"/>
    </location>
</feature>
<sequence>MRGAPVRSAAPKPNTPSPRAAAGLEALKRDLPGVGGRQPPQPPPKPSTDSFGYGEGHAGGRGNTSAAPSLQAIIELHTSVGGVYCNELRYPSIEVPEGPVICLAGMKEILIPHGEFHLTLLSKNEPLKKYSLCYEASPSETLLVSEDKTLKLDLFPLADGNYELLLISIRLPAAARQQLESAAAASPRSKANAAVPMLQGLKILESNDAAETSVSRPRHLVKRELEQEVSIAIADRAEAQAQVHASRILAEQLREEAEAALREAADAEEMAEAVLERHGRPGVLTREMRLLHSAQQEQSGAGDAVLERTRKVGKAYVSAVEAAVALAEAAATRYSTSLEKRSDGMPDETYISAAIDKDAIAFALTKARLAAQLAKEAEDGVNVARAAHKRLQAAQATEAEWSKVLEMNFPSALEDGLEERVHALAPRDSCLSTGALAPRAADISSESLAPRQAAISSDSLAPRQAAVSSEEILEQTSAEDVVAFEARQSSEGELWPALHSEPSTKRVPQPESTLESAPDSAAVLAVDSMEEPAAVTTAKSASLSLHVTLEPDDLDIQLPAGDDAPLAEEGAPSIEAMPAEEDDGLPSELRAVYRALKGKRLTHLVEADALLAQRQAELDALRADRHLAETELEHAMNVTLSVAMQLLAQSNADSTGGKASRRRSILTAAAGAQARTAASAVTLEAELKQHEPSTDAAGEDGDAPYTPVEGPVSAPKKEGMLRRKLHRLEQAEASLAHEVTQLVEKIRADEESDAREMEELKEALVAAAAAARTRRERQEDSETKAFLAGKARKEAKKALEARTRAAEALSKARQEARSSVEFKKAMEMQYKSVVRQQREDEEENIRRLTFELKAAEMEAESTAKAAGEAEALADAAKRELKIADEQAHKVQLEAKILMDKRVRKLQERGDSMFLDVQELGNEDNELVQAVARSNRRKDLLNMFRKGTTLIQGTVEYARQIRDLALKDAEKAMRERKKAEAKLKIAQAKQEAMHKDVAHRTAMANKTRMAAIHAAAAAASAAAARATAPSAQRSATPRSSLHPPAGSGQRKMAVRVPRRSSSGGEDRPMTLEEAAIAAAREATEASAAAHAASVALENAIEGEKAAKEEVRQCIAALERAIAHQAEANQTLERANERFEARTREAAQLEEEERNAKDDSFIFPSERKRKPEPEVPKVVGRTWAPEQIEAIQKFARVTAMKELQAPFSQLLAHKLSELGVAPELHVAALQTLDQCKQHVIDGLFGGDGTPLKSRPDGNVAALERLVAALERRTPADTRPSHGPSPEQSSTSDHRNALFPSWWTHEMLPSAWGNMQLLGPTLKPAAANTSSNTVYKTPAECDEEPILRYVARGGGSEWVELHASAEVPRRHMSSPRALPKRRLYTADTQRTVDPKASLPFGCQFSGGADGSCRTTSVGTPVERELSASAVLPALPCSTRHLTSAGGRFGVPSPSRAAYSPRSSTTACKSAPTKLSLPSVSVNDAPDKVSDEQTPQRKIPLTHLYGSDPWH</sequence>
<feature type="compositionally biased region" description="Low complexity" evidence="2">
    <location>
        <begin position="1448"/>
        <end position="1463"/>
    </location>
</feature>
<gene>
    <name evidence="3" type="ORF">AB1Y20_018039</name>
</gene>
<evidence type="ECO:0000313" key="3">
    <source>
        <dbReference type="EMBL" id="KAL1523079.1"/>
    </source>
</evidence>